<organism evidence="1 2">
    <name type="scientific">Brassica cretica</name>
    <name type="common">Mustard</name>
    <dbReference type="NCBI Taxonomy" id="69181"/>
    <lineage>
        <taxon>Eukaryota</taxon>
        <taxon>Viridiplantae</taxon>
        <taxon>Streptophyta</taxon>
        <taxon>Embryophyta</taxon>
        <taxon>Tracheophyta</taxon>
        <taxon>Spermatophyta</taxon>
        <taxon>Magnoliopsida</taxon>
        <taxon>eudicotyledons</taxon>
        <taxon>Gunneridae</taxon>
        <taxon>Pentapetalae</taxon>
        <taxon>rosids</taxon>
        <taxon>malvids</taxon>
        <taxon>Brassicales</taxon>
        <taxon>Brassicaceae</taxon>
        <taxon>Brassiceae</taxon>
        <taxon>Brassica</taxon>
    </lineage>
</organism>
<evidence type="ECO:0000313" key="2">
    <source>
        <dbReference type="Proteomes" id="UP000266723"/>
    </source>
</evidence>
<reference evidence="1 2" key="1">
    <citation type="journal article" date="2020" name="BMC Genomics">
        <title>Intraspecific diversification of the crop wild relative Brassica cretica Lam. using demographic model selection.</title>
        <authorList>
            <person name="Kioukis A."/>
            <person name="Michalopoulou V.A."/>
            <person name="Briers L."/>
            <person name="Pirintsos S."/>
            <person name="Studholme D.J."/>
            <person name="Pavlidis P."/>
            <person name="Sarris P.F."/>
        </authorList>
    </citation>
    <scope>NUCLEOTIDE SEQUENCE [LARGE SCALE GENOMIC DNA]</scope>
    <source>
        <strain evidence="2">cv. PFS-1207/04</strain>
    </source>
</reference>
<evidence type="ECO:0000313" key="1">
    <source>
        <dbReference type="EMBL" id="KAF3520759.1"/>
    </source>
</evidence>
<keyword evidence="2" id="KW-1185">Reference proteome</keyword>
<name>A0ABQ7B3V5_BRACR</name>
<dbReference type="Proteomes" id="UP000266723">
    <property type="component" value="Unassembled WGS sequence"/>
</dbReference>
<dbReference type="EMBL" id="QGKV02001556">
    <property type="protein sequence ID" value="KAF3520759.1"/>
    <property type="molecule type" value="Genomic_DNA"/>
</dbReference>
<proteinExistence type="predicted"/>
<sequence length="157" mass="17850">MNDKSSLLIEILLYEKLCRRNANHRTRAREGSLRSDQTRAPLCRYVATEFDPKLSRYPSDQTSIPLGRYVATELEPELGRYVAMSVSLVSSVTSASSVLERDVGLSLTILDERSFEFGREVFRNSGFNIGEQGLVSCSLWWREFDVLSVTYPSSGWR</sequence>
<comment type="caution">
    <text evidence="1">The sequence shown here is derived from an EMBL/GenBank/DDBJ whole genome shotgun (WGS) entry which is preliminary data.</text>
</comment>
<protein>
    <submittedName>
        <fullName evidence="1">Uncharacterized protein</fullName>
    </submittedName>
</protein>
<gene>
    <name evidence="1" type="ORF">DY000_02058596</name>
</gene>
<accession>A0ABQ7B3V5</accession>